<reference evidence="4" key="2">
    <citation type="submission" date="2020-09" db="EMBL/GenBank/DDBJ databases">
        <title>Reference genome assembly for Australian Ascochyta lentis isolate Al4.</title>
        <authorList>
            <person name="Lee R.C."/>
            <person name="Farfan-Caceres L.M."/>
            <person name="Debler J.W."/>
            <person name="Williams A.H."/>
            <person name="Henares B.M."/>
        </authorList>
    </citation>
    <scope>NUCLEOTIDE SEQUENCE</scope>
    <source>
        <strain evidence="4">Al4</strain>
    </source>
</reference>
<dbReference type="InterPro" id="IPR052766">
    <property type="entry name" value="S41A_metabolite_peptidase"/>
</dbReference>
<evidence type="ECO:0000259" key="3">
    <source>
        <dbReference type="Pfam" id="PF23658"/>
    </source>
</evidence>
<dbReference type="InterPro" id="IPR005151">
    <property type="entry name" value="Tail-specific_protease"/>
</dbReference>
<proteinExistence type="predicted"/>
<feature type="domain" description="CPAF-like PDZ" evidence="3">
    <location>
        <begin position="95"/>
        <end position="215"/>
    </location>
</feature>
<organism evidence="4 5">
    <name type="scientific">Ascochyta lentis</name>
    <dbReference type="NCBI Taxonomy" id="205686"/>
    <lineage>
        <taxon>Eukaryota</taxon>
        <taxon>Fungi</taxon>
        <taxon>Dikarya</taxon>
        <taxon>Ascomycota</taxon>
        <taxon>Pezizomycotina</taxon>
        <taxon>Dothideomycetes</taxon>
        <taxon>Pleosporomycetidae</taxon>
        <taxon>Pleosporales</taxon>
        <taxon>Pleosporineae</taxon>
        <taxon>Didymellaceae</taxon>
        <taxon>Ascochyta</taxon>
    </lineage>
</organism>
<dbReference type="OrthoDB" id="27214at2759"/>
<evidence type="ECO:0008006" key="6">
    <source>
        <dbReference type="Google" id="ProtNLM"/>
    </source>
</evidence>
<dbReference type="GO" id="GO:0008236">
    <property type="term" value="F:serine-type peptidase activity"/>
    <property type="evidence" value="ECO:0007669"/>
    <property type="project" value="InterPro"/>
</dbReference>
<name>A0A8H7MK78_9PLEO</name>
<dbReference type="PANTHER" id="PTHR37049">
    <property type="entry name" value="PEPTIDASE S41 FAMILY PROTEIN"/>
    <property type="match status" value="1"/>
</dbReference>
<sequence length="675" mass="73361">MLQSVPVDKEGDKQLIDELKLYLQWNTNTAYLKDLPKWYDNPSLDLFEELDKIKAAIQDDTYQSEWEVQSAITALFAGTGDNHIYWGADINAVMTFGRPVSLVSVSTDGKSAPEVFVYVNLLWNGEYNFSASSVEQINGEDIATYLYKVSRQTTYHDAHARYNALFPNQAGSSLKGPILGYSANGIYDGPNTTYTFSNGTTRTTENLALLQKNFTGVDSGASFFSNFCQPSPSSVPTPSSSIPLATPTSTTSSAPQATNTKAFGYPPAVLLHPANAIGGYYLNGSDDVAVLSMPTFEPVYEAPEYGVQALDDFQTVAREFLKQAAADEKSKLIIDLRYNGGGNTVLGFDLFKLIFPNLEPYQATRRHAHQAYEQLVDLTTDFSQDLLALAASPNISQADAIALSPLTEFLYSLETRPNGSDFENAGQFYGPHVFNNDNFTSLRSWNLSNTIGLASNFTVSGYGASLATQQPAWNASNIVLLQDGFCSSTCAIFSELMYTLAGVQTIVVGGLPDDSTPMQKVGGTKGWLTWTKESLASFPSSFYYFANQSVIAAAEGTEINALNQSSAVLARARAMQVNAADGIRRGDEERQTPLQFVFEAAECRVWYTVPMVFDVTETWKAVANVKWRNGSCNAGAGFAGNQTQPVGAPYTNGAQEVRATGFALVGMVIVLLTLV</sequence>
<reference evidence="4" key="1">
    <citation type="submission" date="2018-12" db="EMBL/GenBank/DDBJ databases">
        <authorList>
            <person name="Syme R.A."/>
            <person name="Farfan-Caceres L."/>
            <person name="Lichtenzveig J."/>
        </authorList>
    </citation>
    <scope>NUCLEOTIDE SEQUENCE</scope>
    <source>
        <strain evidence="4">Al4</strain>
    </source>
</reference>
<protein>
    <recommendedName>
        <fullName evidence="6">Tail specific protease domain-containing protein</fullName>
    </recommendedName>
</protein>
<evidence type="ECO:0000313" key="5">
    <source>
        <dbReference type="Proteomes" id="UP000651452"/>
    </source>
</evidence>
<evidence type="ECO:0000256" key="1">
    <source>
        <dbReference type="SAM" id="MobiDB-lite"/>
    </source>
</evidence>
<keyword evidence="5" id="KW-1185">Reference proteome</keyword>
<gene>
    <name evidence="4" type="ORF">EKO04_002133</name>
</gene>
<dbReference type="Pfam" id="PF23658">
    <property type="entry name" value="PDZ_CPAF_rel"/>
    <property type="match status" value="1"/>
</dbReference>
<dbReference type="Gene3D" id="3.90.226.10">
    <property type="entry name" value="2-enoyl-CoA Hydratase, Chain A, domain 1"/>
    <property type="match status" value="1"/>
</dbReference>
<dbReference type="AlphaFoldDB" id="A0A8H7MK78"/>
<evidence type="ECO:0000259" key="2">
    <source>
        <dbReference type="Pfam" id="PF03572"/>
    </source>
</evidence>
<dbReference type="Proteomes" id="UP000651452">
    <property type="component" value="Unassembled WGS sequence"/>
</dbReference>
<dbReference type="PANTHER" id="PTHR37049:SF4">
    <property type="entry name" value="RHODANESE DOMAIN-CONTAINING PROTEIN"/>
    <property type="match status" value="1"/>
</dbReference>
<dbReference type="SUPFAM" id="SSF52096">
    <property type="entry name" value="ClpP/crotonase"/>
    <property type="match status" value="1"/>
</dbReference>
<dbReference type="Pfam" id="PF03572">
    <property type="entry name" value="Peptidase_S41"/>
    <property type="match status" value="1"/>
</dbReference>
<dbReference type="InterPro" id="IPR056186">
    <property type="entry name" value="PDZ_CPAF-rel"/>
</dbReference>
<evidence type="ECO:0000313" key="4">
    <source>
        <dbReference type="EMBL" id="KAF9699789.1"/>
    </source>
</evidence>
<dbReference type="GO" id="GO:0006508">
    <property type="term" value="P:proteolysis"/>
    <property type="evidence" value="ECO:0007669"/>
    <property type="project" value="InterPro"/>
</dbReference>
<comment type="caution">
    <text evidence="4">The sequence shown here is derived from an EMBL/GenBank/DDBJ whole genome shotgun (WGS) entry which is preliminary data.</text>
</comment>
<feature type="region of interest" description="Disordered" evidence="1">
    <location>
        <begin position="235"/>
        <end position="258"/>
    </location>
</feature>
<feature type="domain" description="Tail specific protease" evidence="2">
    <location>
        <begin position="288"/>
        <end position="402"/>
    </location>
</feature>
<dbReference type="InterPro" id="IPR029045">
    <property type="entry name" value="ClpP/crotonase-like_dom_sf"/>
</dbReference>
<dbReference type="EMBL" id="RZGK01000004">
    <property type="protein sequence ID" value="KAF9699789.1"/>
    <property type="molecule type" value="Genomic_DNA"/>
</dbReference>
<accession>A0A8H7MK78</accession>